<protein>
    <submittedName>
        <fullName evidence="2">Uncharacterized protein</fullName>
    </submittedName>
</protein>
<feature type="compositionally biased region" description="Polar residues" evidence="1">
    <location>
        <begin position="176"/>
        <end position="190"/>
    </location>
</feature>
<dbReference type="EMBL" id="LUCM01004097">
    <property type="protein sequence ID" value="KAA0194852.1"/>
    <property type="molecule type" value="Genomic_DNA"/>
</dbReference>
<organism evidence="2 3">
    <name type="scientific">Fasciolopsis buskii</name>
    <dbReference type="NCBI Taxonomy" id="27845"/>
    <lineage>
        <taxon>Eukaryota</taxon>
        <taxon>Metazoa</taxon>
        <taxon>Spiralia</taxon>
        <taxon>Lophotrochozoa</taxon>
        <taxon>Platyhelminthes</taxon>
        <taxon>Trematoda</taxon>
        <taxon>Digenea</taxon>
        <taxon>Plagiorchiida</taxon>
        <taxon>Echinostomata</taxon>
        <taxon>Echinostomatoidea</taxon>
        <taxon>Fasciolidae</taxon>
        <taxon>Fasciolopsis</taxon>
    </lineage>
</organism>
<evidence type="ECO:0000313" key="2">
    <source>
        <dbReference type="EMBL" id="KAA0194852.1"/>
    </source>
</evidence>
<dbReference type="Proteomes" id="UP000728185">
    <property type="component" value="Unassembled WGS sequence"/>
</dbReference>
<name>A0A8E0S317_9TREM</name>
<sequence>MSIHEVFPAVLQLPPGTPIDAPNAGKRNPQNIDMPIPGKESTPNSSVSFFGLQLPSVCQLRRHSYGNRETKCSPDQTNDAQSSHVIPRVEVQSSSESLSRRNSDNLLISSSRFTGMKISPGQSSSGVLDSPDSRLLTARVCEGPFISTPSSRTGSRRSSGSSVNNWTMDPAPGSSREVNNQGQSNRIKVR</sequence>
<evidence type="ECO:0000313" key="3">
    <source>
        <dbReference type="Proteomes" id="UP000728185"/>
    </source>
</evidence>
<feature type="region of interest" description="Disordered" evidence="1">
    <location>
        <begin position="144"/>
        <end position="190"/>
    </location>
</feature>
<feature type="region of interest" description="Disordered" evidence="1">
    <location>
        <begin position="12"/>
        <end position="45"/>
    </location>
</feature>
<gene>
    <name evidence="2" type="ORF">FBUS_02339</name>
</gene>
<proteinExistence type="predicted"/>
<keyword evidence="3" id="KW-1185">Reference proteome</keyword>
<evidence type="ECO:0000256" key="1">
    <source>
        <dbReference type="SAM" id="MobiDB-lite"/>
    </source>
</evidence>
<feature type="compositionally biased region" description="Polar residues" evidence="1">
    <location>
        <begin position="73"/>
        <end position="84"/>
    </location>
</feature>
<reference evidence="2" key="1">
    <citation type="submission" date="2019-05" db="EMBL/GenBank/DDBJ databases">
        <title>Annotation for the trematode Fasciolopsis buski.</title>
        <authorList>
            <person name="Choi Y.-J."/>
        </authorList>
    </citation>
    <scope>NUCLEOTIDE SEQUENCE</scope>
    <source>
        <strain evidence="2">HT</strain>
        <tissue evidence="2">Whole worm</tissue>
    </source>
</reference>
<accession>A0A8E0S317</accession>
<feature type="region of interest" description="Disordered" evidence="1">
    <location>
        <begin position="67"/>
        <end position="103"/>
    </location>
</feature>
<feature type="compositionally biased region" description="Low complexity" evidence="1">
    <location>
        <begin position="147"/>
        <end position="162"/>
    </location>
</feature>
<dbReference type="OrthoDB" id="6285703at2759"/>
<dbReference type="AlphaFoldDB" id="A0A8E0S317"/>
<comment type="caution">
    <text evidence="2">The sequence shown here is derived from an EMBL/GenBank/DDBJ whole genome shotgun (WGS) entry which is preliminary data.</text>
</comment>